<proteinExistence type="predicted"/>
<evidence type="ECO:0008006" key="3">
    <source>
        <dbReference type="Google" id="ProtNLM"/>
    </source>
</evidence>
<dbReference type="Proteomes" id="UP001196413">
    <property type="component" value="Unassembled WGS sequence"/>
</dbReference>
<protein>
    <recommendedName>
        <fullName evidence="3">THAP-type domain-containing protein</fullName>
    </recommendedName>
</protein>
<accession>A0AAD5MIB5</accession>
<name>A0AAD5MIB5_PARTN</name>
<reference evidence="1" key="1">
    <citation type="submission" date="2021-06" db="EMBL/GenBank/DDBJ databases">
        <title>Parelaphostrongylus tenuis whole genome reference sequence.</title>
        <authorList>
            <person name="Garwood T.J."/>
            <person name="Larsen P.A."/>
            <person name="Fountain-Jones N.M."/>
            <person name="Garbe J.R."/>
            <person name="Macchietto M.G."/>
            <person name="Kania S.A."/>
            <person name="Gerhold R.W."/>
            <person name="Richards J.E."/>
            <person name="Wolf T.M."/>
        </authorList>
    </citation>
    <scope>NUCLEOTIDE SEQUENCE</scope>
    <source>
        <strain evidence="1">MNPRO001-30</strain>
        <tissue evidence="1">Meninges</tissue>
    </source>
</reference>
<comment type="caution">
    <text evidence="1">The sequence shown here is derived from an EMBL/GenBank/DDBJ whole genome shotgun (WGS) entry which is preliminary data.</text>
</comment>
<sequence length="204" mass="23449">MTPFPHDSAKRIMWVDSMCRRKGNRTRLVNRLALEGRHYICARHFHPIRFGIYLDLAFLKSCFFFLFPDPNEPPINHVPEPQEDDYVPLLIDGFDNEKVQWNLDYDKVTSLVGDVDDEIDGEVVEYPEAYYSLYPSKEHQETPGHGEEDVTIIVDGEDYVYQEENCVPEGEVDVDVVNSDGSEIVAEGIPPADREEIVVTENLE</sequence>
<keyword evidence="2" id="KW-1185">Reference proteome</keyword>
<dbReference type="EMBL" id="JAHQIW010003547">
    <property type="protein sequence ID" value="KAJ1359100.1"/>
    <property type="molecule type" value="Genomic_DNA"/>
</dbReference>
<evidence type="ECO:0000313" key="2">
    <source>
        <dbReference type="Proteomes" id="UP001196413"/>
    </source>
</evidence>
<dbReference type="AlphaFoldDB" id="A0AAD5MIB5"/>
<evidence type="ECO:0000313" key="1">
    <source>
        <dbReference type="EMBL" id="KAJ1359100.1"/>
    </source>
</evidence>
<organism evidence="1 2">
    <name type="scientific">Parelaphostrongylus tenuis</name>
    <name type="common">Meningeal worm</name>
    <dbReference type="NCBI Taxonomy" id="148309"/>
    <lineage>
        <taxon>Eukaryota</taxon>
        <taxon>Metazoa</taxon>
        <taxon>Ecdysozoa</taxon>
        <taxon>Nematoda</taxon>
        <taxon>Chromadorea</taxon>
        <taxon>Rhabditida</taxon>
        <taxon>Rhabditina</taxon>
        <taxon>Rhabditomorpha</taxon>
        <taxon>Strongyloidea</taxon>
        <taxon>Metastrongylidae</taxon>
        <taxon>Parelaphostrongylus</taxon>
    </lineage>
</organism>
<gene>
    <name evidence="1" type="ORF">KIN20_017736</name>
</gene>